<sequence>MVTKTLLLAVVASCGLQWASAQEALGAGAPANYTPTSNFSWKNVYPAPLSVPAPKPEWVALLDKSKIANAPVVKKNPDGTLIPTDTTGKDPYCHWSFSQCRGKDDIFVCQKGNWALTYDDGPTAATPALLDYLDSLKVKATFFVIGGQVIQYPEILQRIHKAGHEIGLHTWSHSMLTSQTTDQIVAELKWTELAVKEVIGVSPKFMRPAYGDMDNRVRDIVKQLGFIPVIWNYDTFDWKLGTPGTDQASIEAKAKEWAAAAATAPEGGVSLEHDLKKETVDVAIKILPTIKGAYNLTTTSQCANMAYHQIYKETENQSQTSPSGNNSTSKPQNAAGSLKDQALMGASLMILPALLLNLF</sequence>
<reference evidence="6" key="1">
    <citation type="submission" date="2020-01" db="EMBL/GenBank/DDBJ databases">
        <title>Genome Sequencing of Three Apophysomyces-Like Fungal Strains Confirms a Novel Fungal Genus in the Mucoromycota with divergent Burkholderia-like Endosymbiotic Bacteria.</title>
        <authorList>
            <person name="Stajich J.E."/>
            <person name="Macias A.M."/>
            <person name="Carter-House D."/>
            <person name="Lovett B."/>
            <person name="Kasson L.R."/>
            <person name="Berry K."/>
            <person name="Grigoriev I."/>
            <person name="Chang Y."/>
            <person name="Spatafora J."/>
            <person name="Kasson M.T."/>
        </authorList>
    </citation>
    <scope>NUCLEOTIDE SEQUENCE</scope>
    <source>
        <strain evidence="6">NRRL A-21654</strain>
    </source>
</reference>
<evidence type="ECO:0000256" key="1">
    <source>
        <dbReference type="ARBA" id="ARBA00022723"/>
    </source>
</evidence>
<dbReference type="Pfam" id="PF01522">
    <property type="entry name" value="Polysacc_deac_1"/>
    <property type="match status" value="1"/>
</dbReference>
<dbReference type="GO" id="GO:0004099">
    <property type="term" value="F:chitin deacetylase activity"/>
    <property type="evidence" value="ECO:0007669"/>
    <property type="project" value="TreeGrafter"/>
</dbReference>
<dbReference type="GO" id="GO:0005975">
    <property type="term" value="P:carbohydrate metabolic process"/>
    <property type="evidence" value="ECO:0007669"/>
    <property type="project" value="InterPro"/>
</dbReference>
<keyword evidence="7" id="KW-1185">Reference proteome</keyword>
<dbReference type="Gene3D" id="3.20.20.370">
    <property type="entry name" value="Glycoside hydrolase/deacetylase"/>
    <property type="match status" value="1"/>
</dbReference>
<dbReference type="InterPro" id="IPR011330">
    <property type="entry name" value="Glyco_hydro/deAcase_b/a-brl"/>
</dbReference>
<dbReference type="InterPro" id="IPR002509">
    <property type="entry name" value="NODB_dom"/>
</dbReference>
<dbReference type="OrthoDB" id="407355at2759"/>
<evidence type="ECO:0000313" key="7">
    <source>
        <dbReference type="Proteomes" id="UP000605846"/>
    </source>
</evidence>
<dbReference type="EMBL" id="JABAYA010000003">
    <property type="protein sequence ID" value="KAF7732267.1"/>
    <property type="molecule type" value="Genomic_DNA"/>
</dbReference>
<dbReference type="GO" id="GO:0046872">
    <property type="term" value="F:metal ion binding"/>
    <property type="evidence" value="ECO:0007669"/>
    <property type="project" value="UniProtKB-KW"/>
</dbReference>
<proteinExistence type="predicted"/>
<evidence type="ECO:0000259" key="5">
    <source>
        <dbReference type="PROSITE" id="PS51677"/>
    </source>
</evidence>
<evidence type="ECO:0000256" key="2">
    <source>
        <dbReference type="ARBA" id="ARBA00022801"/>
    </source>
</evidence>
<dbReference type="PROSITE" id="PS51677">
    <property type="entry name" value="NODB"/>
    <property type="match status" value="1"/>
</dbReference>
<dbReference type="SUPFAM" id="SSF88713">
    <property type="entry name" value="Glycoside hydrolase/deacetylase"/>
    <property type="match status" value="1"/>
</dbReference>
<gene>
    <name evidence="6" type="primary">CDA2_4</name>
    <name evidence="6" type="ORF">EC973_005162</name>
</gene>
<dbReference type="GO" id="GO:0009272">
    <property type="term" value="P:fungal-type cell wall biogenesis"/>
    <property type="evidence" value="ECO:0007669"/>
    <property type="project" value="UniProtKB-ARBA"/>
</dbReference>
<feature type="compositionally biased region" description="Polar residues" evidence="3">
    <location>
        <begin position="316"/>
        <end position="334"/>
    </location>
</feature>
<dbReference type="InterPro" id="IPR050248">
    <property type="entry name" value="Polysacc_deacetylase_ArnD"/>
</dbReference>
<dbReference type="GO" id="GO:0016020">
    <property type="term" value="C:membrane"/>
    <property type="evidence" value="ECO:0007669"/>
    <property type="project" value="TreeGrafter"/>
</dbReference>
<evidence type="ECO:0000313" key="6">
    <source>
        <dbReference type="EMBL" id="KAF7732267.1"/>
    </source>
</evidence>
<dbReference type="PANTHER" id="PTHR10587">
    <property type="entry name" value="GLYCOSYL TRANSFERASE-RELATED"/>
    <property type="match status" value="1"/>
</dbReference>
<feature type="chain" id="PRO_5034411198" evidence="4">
    <location>
        <begin position="22"/>
        <end position="359"/>
    </location>
</feature>
<keyword evidence="1" id="KW-0479">Metal-binding</keyword>
<keyword evidence="2" id="KW-0378">Hydrolase</keyword>
<name>A0A8H7BVU8_9FUNG</name>
<dbReference type="AlphaFoldDB" id="A0A8H7BVU8"/>
<evidence type="ECO:0000256" key="3">
    <source>
        <dbReference type="SAM" id="MobiDB-lite"/>
    </source>
</evidence>
<dbReference type="PANTHER" id="PTHR10587:SF133">
    <property type="entry name" value="CHITIN DEACETYLASE 1-RELATED"/>
    <property type="match status" value="1"/>
</dbReference>
<keyword evidence="4" id="KW-0732">Signal</keyword>
<protein>
    <submittedName>
        <fullName evidence="6">Chitin deacetylase</fullName>
    </submittedName>
</protein>
<accession>A0A8H7BVU8</accession>
<dbReference type="Proteomes" id="UP000605846">
    <property type="component" value="Unassembled WGS sequence"/>
</dbReference>
<feature type="signal peptide" evidence="4">
    <location>
        <begin position="1"/>
        <end position="21"/>
    </location>
</feature>
<organism evidence="6 7">
    <name type="scientific">Apophysomyces ossiformis</name>
    <dbReference type="NCBI Taxonomy" id="679940"/>
    <lineage>
        <taxon>Eukaryota</taxon>
        <taxon>Fungi</taxon>
        <taxon>Fungi incertae sedis</taxon>
        <taxon>Mucoromycota</taxon>
        <taxon>Mucoromycotina</taxon>
        <taxon>Mucoromycetes</taxon>
        <taxon>Mucorales</taxon>
        <taxon>Mucorineae</taxon>
        <taxon>Mucoraceae</taxon>
        <taxon>Apophysomyces</taxon>
    </lineage>
</organism>
<feature type="domain" description="NodB homology" evidence="5">
    <location>
        <begin position="112"/>
        <end position="299"/>
    </location>
</feature>
<comment type="caution">
    <text evidence="6">The sequence shown here is derived from an EMBL/GenBank/DDBJ whole genome shotgun (WGS) entry which is preliminary data.</text>
</comment>
<evidence type="ECO:0000256" key="4">
    <source>
        <dbReference type="SAM" id="SignalP"/>
    </source>
</evidence>
<feature type="region of interest" description="Disordered" evidence="3">
    <location>
        <begin position="314"/>
        <end position="334"/>
    </location>
</feature>